<proteinExistence type="predicted"/>
<dbReference type="RefSeq" id="WP_013479809.1">
    <property type="nucleotide sequence ID" value="NC_014816.1"/>
</dbReference>
<dbReference type="GO" id="GO:0003824">
    <property type="term" value="F:catalytic activity"/>
    <property type="evidence" value="ECO:0007669"/>
    <property type="project" value="UniProtKB-ARBA"/>
</dbReference>
<dbReference type="InterPro" id="IPR035919">
    <property type="entry name" value="EAL_sf"/>
</dbReference>
<dbReference type="Gene3D" id="3.30.70.270">
    <property type="match status" value="1"/>
</dbReference>
<dbReference type="FunFam" id="3.30.70.270:FF:000001">
    <property type="entry name" value="Diguanylate cyclase domain protein"/>
    <property type="match status" value="1"/>
</dbReference>
<dbReference type="InterPro" id="IPR035965">
    <property type="entry name" value="PAS-like_dom_sf"/>
</dbReference>
<dbReference type="SMART" id="SM00267">
    <property type="entry name" value="GGDEF"/>
    <property type="match status" value="1"/>
</dbReference>
<reference evidence="5" key="1">
    <citation type="submission" date="2010-12" db="EMBL/GenBank/DDBJ databases">
        <title>Complete sequence of chromosome 1 of Asticcacaulis excentricus CB 48.</title>
        <authorList>
            <consortium name="US DOE Joint Genome Institute"/>
            <person name="Lucas S."/>
            <person name="Copeland A."/>
            <person name="Lapidus A."/>
            <person name="Cheng J.-F."/>
            <person name="Bruce D."/>
            <person name="Goodwin L."/>
            <person name="Pitluck S."/>
            <person name="Teshima H."/>
            <person name="Davenport K."/>
            <person name="Detter J.C."/>
            <person name="Han C."/>
            <person name="Tapia R."/>
            <person name="Land M."/>
            <person name="Hauser L."/>
            <person name="Jeffries C."/>
            <person name="Kyrpides N."/>
            <person name="Ivanova N."/>
            <person name="Ovchinnikova G."/>
            <person name="Brun Y.V."/>
            <person name="Woyke T."/>
        </authorList>
    </citation>
    <scope>NUCLEOTIDE SEQUENCE [LARGE SCALE GENOMIC DNA]</scope>
    <source>
        <strain evidence="5">ATCC 15261 / DSM 4724 / KCTC 12464 / NCIMB 9791 / VKM B-1370 / CB 48</strain>
    </source>
</reference>
<dbReference type="SUPFAM" id="SSF141868">
    <property type="entry name" value="EAL domain-like"/>
    <property type="match status" value="1"/>
</dbReference>
<evidence type="ECO:0000313" key="5">
    <source>
        <dbReference type="Proteomes" id="UP000001492"/>
    </source>
</evidence>
<gene>
    <name evidence="4" type="ordered locus">Astex_2329</name>
</gene>
<evidence type="ECO:0000313" key="4">
    <source>
        <dbReference type="EMBL" id="ADU13982.1"/>
    </source>
</evidence>
<evidence type="ECO:0000256" key="1">
    <source>
        <dbReference type="SAM" id="Coils"/>
    </source>
</evidence>
<protein>
    <submittedName>
        <fullName evidence="4">Diguanylate cyclase/phosphodiesterase with PAS/PAC sensor(S)</fullName>
    </submittedName>
</protein>
<evidence type="ECO:0000259" key="3">
    <source>
        <dbReference type="PROSITE" id="PS50887"/>
    </source>
</evidence>
<dbReference type="eggNOG" id="COG5001">
    <property type="taxonomic scope" value="Bacteria"/>
</dbReference>
<dbReference type="OrthoDB" id="7167813at2"/>
<sequence>MHRLLHRQLQKATDETGALDLNTLLDLVDRAYGEYELESRRVDRATQLMTDELETANEKLRQSLRDLRENGQRFQATIETLPHGICLYDRDGHICEYNRAYLTFFDVDKANNARGLSLVQALEAAGRRMSASNARLMQLLEYLAIPKTGHSEGEYVWPSGRTVRVSRTGVEGGGYLDVIADITESHLARATIERMANFDALTELANRNLFQKRLADLVARASARSMAAILSLDLDRFKAVNDLYGHGVGDALLAKVARRLVDVLRPGDLAARLGGDEFAVLLEKVSAHHDAHQVAKRLVSHLSAPYEIDGLEIVIGASVGIEFIDDPHAAPIDLMRHADQALYAAKRSGRNDIAVYDAKLHETYLERQQIEADLRKAAQSREFFLVYQPIFCVKSARVCGYEALLRWQSPVRGIVSPNEFIPVAEETGIIEEIGSWVIRKACKDAAALPEHTTIAVNVSPVQFRSRAFVSVVTRALQDSRINPNRLEIEITEGVMIGDAGEALKILRALKALGVRISLDDFGTGYSSFSYISAFPFDKIKIDQSFVRDLGQRSESLAIIRAVSGMCSSLGIVSTAEGVETEQQFEILRTEHCDTMQGYLFGKPVALNELNVSNADRVAAKVA</sequence>
<dbReference type="NCBIfam" id="TIGR00254">
    <property type="entry name" value="GGDEF"/>
    <property type="match status" value="1"/>
</dbReference>
<dbReference type="SUPFAM" id="SSF55785">
    <property type="entry name" value="PYP-like sensor domain (PAS domain)"/>
    <property type="match status" value="1"/>
</dbReference>
<dbReference type="AlphaFoldDB" id="E8RN83"/>
<keyword evidence="1" id="KW-0175">Coiled coil</keyword>
<dbReference type="CDD" id="cd01948">
    <property type="entry name" value="EAL"/>
    <property type="match status" value="1"/>
</dbReference>
<dbReference type="SMART" id="SM00052">
    <property type="entry name" value="EAL"/>
    <property type="match status" value="1"/>
</dbReference>
<dbReference type="InterPro" id="IPR052155">
    <property type="entry name" value="Biofilm_reg_signaling"/>
</dbReference>
<organism evidence="4 5">
    <name type="scientific">Asticcacaulis excentricus (strain ATCC 15261 / DSM 4724 / KCTC 12464 / NCIMB 9791 / VKM B-1370 / CB 48)</name>
    <dbReference type="NCBI Taxonomy" id="573065"/>
    <lineage>
        <taxon>Bacteria</taxon>
        <taxon>Pseudomonadati</taxon>
        <taxon>Pseudomonadota</taxon>
        <taxon>Alphaproteobacteria</taxon>
        <taxon>Caulobacterales</taxon>
        <taxon>Caulobacteraceae</taxon>
        <taxon>Asticcacaulis</taxon>
    </lineage>
</organism>
<dbReference type="PROSITE" id="PS50887">
    <property type="entry name" value="GGDEF"/>
    <property type="match status" value="1"/>
</dbReference>
<dbReference type="Proteomes" id="UP000001492">
    <property type="component" value="Chromosome 1"/>
</dbReference>
<dbReference type="HOGENOM" id="CLU_000445_70_50_5"/>
<dbReference type="Gene3D" id="3.20.20.450">
    <property type="entry name" value="EAL domain"/>
    <property type="match status" value="1"/>
</dbReference>
<name>E8RN83_ASTEC</name>
<dbReference type="Pfam" id="PF00563">
    <property type="entry name" value="EAL"/>
    <property type="match status" value="1"/>
</dbReference>
<dbReference type="PANTHER" id="PTHR44757">
    <property type="entry name" value="DIGUANYLATE CYCLASE DGCP"/>
    <property type="match status" value="1"/>
</dbReference>
<accession>E8RN83</accession>
<dbReference type="InterPro" id="IPR001633">
    <property type="entry name" value="EAL_dom"/>
</dbReference>
<dbReference type="Gene3D" id="3.30.450.20">
    <property type="entry name" value="PAS domain"/>
    <property type="match status" value="1"/>
</dbReference>
<dbReference type="eggNOG" id="COG5000">
    <property type="taxonomic scope" value="Bacteria"/>
</dbReference>
<dbReference type="PROSITE" id="PS50883">
    <property type="entry name" value="EAL"/>
    <property type="match status" value="1"/>
</dbReference>
<keyword evidence="5" id="KW-1185">Reference proteome</keyword>
<feature type="domain" description="GGDEF" evidence="3">
    <location>
        <begin position="225"/>
        <end position="358"/>
    </location>
</feature>
<dbReference type="EMBL" id="CP002395">
    <property type="protein sequence ID" value="ADU13982.1"/>
    <property type="molecule type" value="Genomic_DNA"/>
</dbReference>
<dbReference type="InterPro" id="IPR029787">
    <property type="entry name" value="Nucleotide_cyclase"/>
</dbReference>
<evidence type="ECO:0000259" key="2">
    <source>
        <dbReference type="PROSITE" id="PS50883"/>
    </source>
</evidence>
<dbReference type="InterPro" id="IPR000160">
    <property type="entry name" value="GGDEF_dom"/>
</dbReference>
<dbReference type="InterPro" id="IPR043128">
    <property type="entry name" value="Rev_trsase/Diguanyl_cyclase"/>
</dbReference>
<dbReference type="SUPFAM" id="SSF55073">
    <property type="entry name" value="Nucleotide cyclase"/>
    <property type="match status" value="1"/>
</dbReference>
<dbReference type="Pfam" id="PF00990">
    <property type="entry name" value="GGDEF"/>
    <property type="match status" value="1"/>
</dbReference>
<feature type="coiled-coil region" evidence="1">
    <location>
        <begin position="50"/>
        <end position="77"/>
    </location>
</feature>
<dbReference type="KEGG" id="aex:Astex_2329"/>
<dbReference type="PANTHER" id="PTHR44757:SF2">
    <property type="entry name" value="BIOFILM ARCHITECTURE MAINTENANCE PROTEIN MBAA"/>
    <property type="match status" value="1"/>
</dbReference>
<dbReference type="Pfam" id="PF12860">
    <property type="entry name" value="PAS_7"/>
    <property type="match status" value="1"/>
</dbReference>
<dbReference type="CDD" id="cd01949">
    <property type="entry name" value="GGDEF"/>
    <property type="match status" value="1"/>
</dbReference>
<dbReference type="STRING" id="573065.Astex_2329"/>
<feature type="domain" description="EAL" evidence="2">
    <location>
        <begin position="367"/>
        <end position="617"/>
    </location>
</feature>